<dbReference type="AlphaFoldDB" id="K1T569"/>
<proteinExistence type="predicted"/>
<evidence type="ECO:0000313" key="2">
    <source>
        <dbReference type="EMBL" id="EKC62744.1"/>
    </source>
</evidence>
<sequence length="213" mass="24749">MTRKTNRANGKEYHYYYCPTGKKKGCAHPVMLKESSLIDCVRDSLKAYIGNIASLEALLTGIDQSSINQALAKEYSDHITDNERRLEQVLEFKARLYESLVGGMLTKEEYASYKAKYTKQAEDIRESVRVLKEKLTEVLENRSERNRWISQFTQFSTLETLDRRALIHMVQSIRVRGKKELDITFTHEDEYKKALQLLALAAQQKDYEQRKVG</sequence>
<accession>K1T569</accession>
<feature type="coiled-coil region" evidence="1">
    <location>
        <begin position="114"/>
        <end position="141"/>
    </location>
</feature>
<reference evidence="2" key="1">
    <citation type="journal article" date="2013" name="Environ. Microbiol.">
        <title>Microbiota from the distal guts of lean and obese adolescents exhibit partial functional redundancy besides clear differences in community structure.</title>
        <authorList>
            <person name="Ferrer M."/>
            <person name="Ruiz A."/>
            <person name="Lanza F."/>
            <person name="Haange S.B."/>
            <person name="Oberbach A."/>
            <person name="Till H."/>
            <person name="Bargiela R."/>
            <person name="Campoy C."/>
            <person name="Segura M.T."/>
            <person name="Richter M."/>
            <person name="von Bergen M."/>
            <person name="Seifert J."/>
            <person name="Suarez A."/>
        </authorList>
    </citation>
    <scope>NUCLEOTIDE SEQUENCE</scope>
</reference>
<evidence type="ECO:0000256" key="1">
    <source>
        <dbReference type="SAM" id="Coils"/>
    </source>
</evidence>
<organism evidence="2">
    <name type="scientific">human gut metagenome</name>
    <dbReference type="NCBI Taxonomy" id="408170"/>
    <lineage>
        <taxon>unclassified sequences</taxon>
        <taxon>metagenomes</taxon>
        <taxon>organismal metagenomes</taxon>
    </lineage>
</organism>
<name>K1T569_9ZZZZ</name>
<keyword evidence="1" id="KW-0175">Coiled coil</keyword>
<gene>
    <name evidence="2" type="ORF">OBE_07824</name>
</gene>
<protein>
    <submittedName>
        <fullName evidence="2">TnpX site-specific recombinase</fullName>
    </submittedName>
</protein>
<dbReference type="EMBL" id="AJWZ01005378">
    <property type="protein sequence ID" value="EKC62744.1"/>
    <property type="molecule type" value="Genomic_DNA"/>
</dbReference>
<comment type="caution">
    <text evidence="2">The sequence shown here is derived from an EMBL/GenBank/DDBJ whole genome shotgun (WGS) entry which is preliminary data.</text>
</comment>